<dbReference type="RefSeq" id="WP_072429759.1">
    <property type="nucleotide sequence ID" value="NZ_FPKR01000014.1"/>
</dbReference>
<protein>
    <submittedName>
        <fullName evidence="2">Uncharacterized conserved protein</fullName>
    </submittedName>
</protein>
<feature type="signal peptide" evidence="1">
    <location>
        <begin position="1"/>
        <end position="18"/>
    </location>
</feature>
<keyword evidence="3" id="KW-1185">Reference proteome</keyword>
<dbReference type="OrthoDB" id="14727at2"/>
<dbReference type="EMBL" id="FPKR01000014">
    <property type="protein sequence ID" value="SFZ78939.1"/>
    <property type="molecule type" value="Genomic_DNA"/>
</dbReference>
<evidence type="ECO:0000313" key="3">
    <source>
        <dbReference type="Proteomes" id="UP000186513"/>
    </source>
</evidence>
<evidence type="ECO:0000256" key="1">
    <source>
        <dbReference type="SAM" id="SignalP"/>
    </source>
</evidence>
<feature type="chain" id="PRO_5013063496" evidence="1">
    <location>
        <begin position="19"/>
        <end position="137"/>
    </location>
</feature>
<accession>A0A1K2HQB3</accession>
<dbReference type="InterPro" id="IPR007332">
    <property type="entry name" value="DUF411"/>
</dbReference>
<keyword evidence="1" id="KW-0732">Signal</keyword>
<evidence type="ECO:0000313" key="2">
    <source>
        <dbReference type="EMBL" id="SFZ78939.1"/>
    </source>
</evidence>
<reference evidence="2 3" key="1">
    <citation type="submission" date="2016-11" db="EMBL/GenBank/DDBJ databases">
        <authorList>
            <person name="Jaros S."/>
            <person name="Januszkiewicz K."/>
            <person name="Wedrychowicz H."/>
        </authorList>
    </citation>
    <scope>NUCLEOTIDE SEQUENCE [LARGE SCALE GENOMIC DNA]</scope>
    <source>
        <strain evidence="2 3">DSM 18899</strain>
    </source>
</reference>
<dbReference type="Proteomes" id="UP000186513">
    <property type="component" value="Unassembled WGS sequence"/>
</dbReference>
<gene>
    <name evidence="2" type="ORF">SAMN02745887_03272</name>
</gene>
<name>A0A1K2HQB3_9NEIS</name>
<organism evidence="2 3">
    <name type="scientific">Chitinimonas taiwanensis DSM 18899</name>
    <dbReference type="NCBI Taxonomy" id="1121279"/>
    <lineage>
        <taxon>Bacteria</taxon>
        <taxon>Pseudomonadati</taxon>
        <taxon>Pseudomonadota</taxon>
        <taxon>Betaproteobacteria</taxon>
        <taxon>Neisseriales</taxon>
        <taxon>Chitinibacteraceae</taxon>
        <taxon>Chitinimonas</taxon>
    </lineage>
</organism>
<dbReference type="Pfam" id="PF04214">
    <property type="entry name" value="DUF411"/>
    <property type="match status" value="1"/>
</dbReference>
<sequence length="137" mass="14095">MKALTLLLAGALAFSAQAATLYKSPTCGCCGAYADYLKAQGIAHSVVASDAQLAQIRQQHPTGDKASCHTLLIAGYIVEGHVPAEAIRKLLRDKPAIRGIALPGMPASSPGMGPAQPGSLSIVTLEKNGSSKPFLTL</sequence>
<dbReference type="AlphaFoldDB" id="A0A1K2HQB3"/>
<dbReference type="STRING" id="1121279.SAMN02745887_03272"/>
<proteinExistence type="predicted"/>